<keyword evidence="4 8" id="KW-0479">Metal-binding</keyword>
<dbReference type="InterPro" id="IPR017972">
    <property type="entry name" value="Cyt_P450_CS"/>
</dbReference>
<feature type="binding site" description="axial binding residue" evidence="8">
    <location>
        <position position="461"/>
    </location>
    <ligand>
        <name>heme</name>
        <dbReference type="ChEBI" id="CHEBI:30413"/>
    </ligand>
    <ligandPart>
        <name>Fe</name>
        <dbReference type="ChEBI" id="CHEBI:18248"/>
    </ligandPart>
</feature>
<dbReference type="SUPFAM" id="SSF48264">
    <property type="entry name" value="Cytochrome P450"/>
    <property type="match status" value="1"/>
</dbReference>
<reference evidence="10" key="1">
    <citation type="submission" date="2018-04" db="EMBL/GenBank/DDBJ databases">
        <title>WGS assembly of Panicum hallii.</title>
        <authorList>
            <person name="Lovell J."/>
            <person name="Jenkins J."/>
            <person name="Lowry D."/>
            <person name="Mamidi S."/>
            <person name="Sreedasyam A."/>
            <person name="Weng X."/>
            <person name="Barry K."/>
            <person name="Bonette J."/>
            <person name="Campitelli B."/>
            <person name="Daum C."/>
            <person name="Gordon S."/>
            <person name="Gould B."/>
            <person name="Lipzen A."/>
            <person name="Macqueen A."/>
            <person name="Palacio-Mejia J."/>
            <person name="Plott C."/>
            <person name="Shakirov E."/>
            <person name="Shu S."/>
            <person name="Yoshinaga Y."/>
            <person name="Zane M."/>
            <person name="Rokhsar D."/>
            <person name="Grimwood J."/>
            <person name="Schmutz J."/>
            <person name="Juenger T."/>
        </authorList>
    </citation>
    <scope>NUCLEOTIDE SEQUENCE [LARGE SCALE GENOMIC DNA]</scope>
    <source>
        <strain evidence="10">FIL2</strain>
    </source>
</reference>
<dbReference type="GO" id="GO:0005506">
    <property type="term" value="F:iron ion binding"/>
    <property type="evidence" value="ECO:0007669"/>
    <property type="project" value="InterPro"/>
</dbReference>
<dbReference type="Pfam" id="PF00067">
    <property type="entry name" value="p450"/>
    <property type="match status" value="1"/>
</dbReference>
<dbReference type="GO" id="GO:0016705">
    <property type="term" value="F:oxidoreductase activity, acting on paired donors, with incorporation or reduction of molecular oxygen"/>
    <property type="evidence" value="ECO:0007669"/>
    <property type="project" value="InterPro"/>
</dbReference>
<evidence type="ECO:0000256" key="6">
    <source>
        <dbReference type="ARBA" id="ARBA00023004"/>
    </source>
</evidence>
<dbReference type="PRINTS" id="PR00463">
    <property type="entry name" value="EP450I"/>
</dbReference>
<sequence>MVLTMTAGQEDSLLLLLLPTTNQLPPLVAALVLAAVLLWLSPGGPAWALSRCRRPPSGPPGVVTALSSPVAHRALAALSRAVDGGAALMAFSVGLTRLVVSSHPGTAREILVSPAFGDRPVKDAARHLLFHRAMGFAPSGDAHWRGLRRLAAAHLFGPRCVAGAAHRRASIGATMVSDVAAAMARHGEVSLKRVLHAASLNHIMATVFGKHYDDLASQEGALLEEMVTEGYDLLGTFNWADHLPLLKWLDLQGVGRRCNRLVQKVEVFVGKIIQEHRARRANGGVSDEFMGDFVDVLLGLEGDEKLSDSDMISVLWEMIFRGTDTVAILMEWIMARMVLHPDIQAKAQAELDAVVGRGLGVTDADVANLPYIQCIVKETLRMHPPGPLLSWARLAIHDAHVGGHLVPAGTTAMVNMWAIAHDPAIWAEPEAFRPERFQEEDVSVLGSDLRLAPFGAGRRVCPGKMLALATTHLWIAQLLHQFEWAPAAAAGGVDLSERLNMSLEMATPLVCKAAPRVQAA</sequence>
<dbReference type="Proteomes" id="UP000243499">
    <property type="component" value="Chromosome 2"/>
</dbReference>
<organism evidence="10">
    <name type="scientific">Panicum hallii</name>
    <dbReference type="NCBI Taxonomy" id="206008"/>
    <lineage>
        <taxon>Eukaryota</taxon>
        <taxon>Viridiplantae</taxon>
        <taxon>Streptophyta</taxon>
        <taxon>Embryophyta</taxon>
        <taxon>Tracheophyta</taxon>
        <taxon>Spermatophyta</taxon>
        <taxon>Magnoliopsida</taxon>
        <taxon>Liliopsida</taxon>
        <taxon>Poales</taxon>
        <taxon>Poaceae</taxon>
        <taxon>PACMAD clade</taxon>
        <taxon>Panicoideae</taxon>
        <taxon>Panicodae</taxon>
        <taxon>Paniceae</taxon>
        <taxon>Panicinae</taxon>
        <taxon>Panicum</taxon>
        <taxon>Panicum sect. Panicum</taxon>
    </lineage>
</organism>
<dbReference type="Gramene" id="PVH65214">
    <property type="protein sequence ID" value="PVH65214"/>
    <property type="gene ID" value="PAHAL_2G440000"/>
</dbReference>
<dbReference type="CDD" id="cd11076">
    <property type="entry name" value="CYP78"/>
    <property type="match status" value="1"/>
</dbReference>
<evidence type="ECO:0000256" key="7">
    <source>
        <dbReference type="ARBA" id="ARBA00023033"/>
    </source>
</evidence>
<dbReference type="InterPro" id="IPR051996">
    <property type="entry name" value="Cytochrome_P450_78A"/>
</dbReference>
<dbReference type="InterPro" id="IPR002401">
    <property type="entry name" value="Cyt_P450_E_grp-I"/>
</dbReference>
<dbReference type="InterPro" id="IPR036396">
    <property type="entry name" value="Cyt_P450_sf"/>
</dbReference>
<evidence type="ECO:0000256" key="8">
    <source>
        <dbReference type="PIRSR" id="PIRSR602401-1"/>
    </source>
</evidence>
<dbReference type="GO" id="GO:0004497">
    <property type="term" value="F:monooxygenase activity"/>
    <property type="evidence" value="ECO:0007669"/>
    <property type="project" value="UniProtKB-KW"/>
</dbReference>
<dbReference type="EMBL" id="CM008047">
    <property type="protein sequence ID" value="PVH65214.1"/>
    <property type="molecule type" value="Genomic_DNA"/>
</dbReference>
<dbReference type="GO" id="GO:0020037">
    <property type="term" value="F:heme binding"/>
    <property type="evidence" value="ECO:0007669"/>
    <property type="project" value="InterPro"/>
</dbReference>
<keyword evidence="5 9" id="KW-0560">Oxidoreductase</keyword>
<comment type="similarity">
    <text evidence="2 9">Belongs to the cytochrome P450 family.</text>
</comment>
<accession>A0A2T8KSR8</accession>
<evidence type="ECO:0000256" key="5">
    <source>
        <dbReference type="ARBA" id="ARBA00023002"/>
    </source>
</evidence>
<dbReference type="PANTHER" id="PTHR47946:SF14">
    <property type="entry name" value="CYTOCHROME P450 FAMILY PROTEIN"/>
    <property type="match status" value="1"/>
</dbReference>
<dbReference type="PRINTS" id="PR00385">
    <property type="entry name" value="P450"/>
</dbReference>
<evidence type="ECO:0000256" key="2">
    <source>
        <dbReference type="ARBA" id="ARBA00010617"/>
    </source>
</evidence>
<protein>
    <submittedName>
        <fullName evidence="10">Uncharacterized protein</fullName>
    </submittedName>
</protein>
<dbReference type="Gene3D" id="1.10.630.10">
    <property type="entry name" value="Cytochrome P450"/>
    <property type="match status" value="1"/>
</dbReference>
<evidence type="ECO:0000256" key="9">
    <source>
        <dbReference type="RuleBase" id="RU000461"/>
    </source>
</evidence>
<dbReference type="InterPro" id="IPR001128">
    <property type="entry name" value="Cyt_P450"/>
</dbReference>
<dbReference type="PROSITE" id="PS00086">
    <property type="entry name" value="CYTOCHROME_P450"/>
    <property type="match status" value="1"/>
</dbReference>
<evidence type="ECO:0000313" key="10">
    <source>
        <dbReference type="EMBL" id="PVH65214.1"/>
    </source>
</evidence>
<evidence type="ECO:0000256" key="4">
    <source>
        <dbReference type="ARBA" id="ARBA00022723"/>
    </source>
</evidence>
<evidence type="ECO:0000256" key="1">
    <source>
        <dbReference type="ARBA" id="ARBA00001971"/>
    </source>
</evidence>
<name>A0A2T8KSR8_9POAL</name>
<evidence type="ECO:0000256" key="3">
    <source>
        <dbReference type="ARBA" id="ARBA00022617"/>
    </source>
</evidence>
<comment type="cofactor">
    <cofactor evidence="1 8">
        <name>heme</name>
        <dbReference type="ChEBI" id="CHEBI:30413"/>
    </cofactor>
</comment>
<dbReference type="FunFam" id="1.10.630.10:FF:000016">
    <property type="entry name" value="Cytochrome P450 78A5"/>
    <property type="match status" value="1"/>
</dbReference>
<keyword evidence="7 9" id="KW-0503">Monooxygenase</keyword>
<dbReference type="PANTHER" id="PTHR47946">
    <property type="entry name" value="CYTOCHROME P450 78A7-RELATED"/>
    <property type="match status" value="1"/>
</dbReference>
<dbReference type="AlphaFoldDB" id="A0A2T8KSR8"/>
<keyword evidence="6 8" id="KW-0408">Iron</keyword>
<proteinExistence type="inferred from homology"/>
<gene>
    <name evidence="10" type="ORF">PAHAL_2G440000</name>
</gene>
<keyword evidence="3 8" id="KW-0349">Heme</keyword>